<accession>A0A059W806</accession>
<sequence length="199" mass="20702">MWQVVLAITPTTVVLFLLGALALALGLALWALRAPQRRAPRTTARVLLAAWLLLTLVVTLAPTQPIGSGDATFWWRPGEGLFELGAQLEPNQVALLVRRLIAGTALFVPLPLLLRCAAPRWSAAGAFLLGVGLSVAIEVAQLLMRAGRVADIDDVLCAAAGTVLGAALALLAKAAAAVLHHRALPDRTVAAAAPAPEEA</sequence>
<dbReference type="InterPro" id="IPR006976">
    <property type="entry name" value="VanZ-like"/>
</dbReference>
<evidence type="ECO:0000313" key="3">
    <source>
        <dbReference type="Proteomes" id="UP000288351"/>
    </source>
</evidence>
<dbReference type="Pfam" id="PF04892">
    <property type="entry name" value="VanZ"/>
    <property type="match status" value="1"/>
</dbReference>
<protein>
    <recommendedName>
        <fullName evidence="1">VanZ-like domain-containing protein</fullName>
    </recommendedName>
</protein>
<evidence type="ECO:0000259" key="1">
    <source>
        <dbReference type="Pfam" id="PF04892"/>
    </source>
</evidence>
<dbReference type="EMBL" id="BHXC01000006">
    <property type="protein sequence ID" value="GCB91556.1"/>
    <property type="molecule type" value="Genomic_DNA"/>
</dbReference>
<dbReference type="Proteomes" id="UP000288351">
    <property type="component" value="Unassembled WGS sequence"/>
</dbReference>
<reference evidence="2 3" key="1">
    <citation type="journal article" date="2019" name="Microbiol. Resour. Announc.">
        <title>Draft Genome Sequence of the Most Traditional epsilon-Poly-l-Lysine Producer, Streptomyces albulus NBRC14147.</title>
        <authorList>
            <person name="Yamanaka K."/>
            <person name="Hamano Y."/>
        </authorList>
    </citation>
    <scope>NUCLEOTIDE SEQUENCE [LARGE SCALE GENOMIC DNA]</scope>
    <source>
        <strain evidence="2 3">NBRC 14147</strain>
    </source>
</reference>
<name>A0A059W806_STRNR</name>
<organism evidence="2 3">
    <name type="scientific">Streptomyces noursei</name>
    <name type="common">Streptomyces albulus</name>
    <dbReference type="NCBI Taxonomy" id="1971"/>
    <lineage>
        <taxon>Bacteria</taxon>
        <taxon>Bacillati</taxon>
        <taxon>Actinomycetota</taxon>
        <taxon>Actinomycetes</taxon>
        <taxon>Kitasatosporales</taxon>
        <taxon>Streptomycetaceae</taxon>
        <taxon>Streptomyces</taxon>
    </lineage>
</organism>
<dbReference type="STRING" id="68570.DC74_3477"/>
<proteinExistence type="predicted"/>
<comment type="caution">
    <text evidence="2">The sequence shown here is derived from an EMBL/GenBank/DDBJ whole genome shotgun (WGS) entry which is preliminary data.</text>
</comment>
<dbReference type="eggNOG" id="COG4767">
    <property type="taxonomic scope" value="Bacteria"/>
</dbReference>
<gene>
    <name evidence="2" type="ORF">SALB_04291</name>
</gene>
<dbReference type="AlphaFoldDB" id="A0A059W806"/>
<feature type="domain" description="VanZ-like" evidence="1">
    <location>
        <begin position="73"/>
        <end position="172"/>
    </location>
</feature>
<dbReference type="RefSeq" id="WP_016572659.1">
    <property type="nucleotide sequence ID" value="NZ_BHXC01000006.1"/>
</dbReference>
<evidence type="ECO:0000313" key="2">
    <source>
        <dbReference type="EMBL" id="GCB91556.1"/>
    </source>
</evidence>